<feature type="site" description="Transition state stabilizer" evidence="5">
    <location>
        <position position="60"/>
    </location>
</feature>
<evidence type="ECO:0000313" key="8">
    <source>
        <dbReference type="EMBL" id="ALO48311.1"/>
    </source>
</evidence>
<dbReference type="AlphaFoldDB" id="A0A0S2KJ33"/>
<dbReference type="GO" id="GO:0051607">
    <property type="term" value="P:defense response to virus"/>
    <property type="evidence" value="ECO:0007669"/>
    <property type="project" value="UniProtKB-KW"/>
</dbReference>
<feature type="domain" description="CRISPR associated protein Cas6 C-terminal" evidence="7">
    <location>
        <begin position="136"/>
        <end position="256"/>
    </location>
</feature>
<dbReference type="Pfam" id="PF21350">
    <property type="entry name" value="Cas6_I-A"/>
    <property type="match status" value="1"/>
</dbReference>
<proteinExistence type="inferred from homology"/>
<dbReference type="GO" id="GO:0003723">
    <property type="term" value="F:RNA binding"/>
    <property type="evidence" value="ECO:0007669"/>
    <property type="project" value="UniProtKB-KW"/>
</dbReference>
<dbReference type="PANTHER" id="PTHR36984:SF1">
    <property type="entry name" value="CRISPR-ASSOCIATED ENDORIBONUCLEASE CAS6 1"/>
    <property type="match status" value="1"/>
</dbReference>
<dbReference type="InterPro" id="IPR010156">
    <property type="entry name" value="CRISPR-assoc_prot_Cas6"/>
</dbReference>
<sequence length="257" mass="29451">MRFKITLQVHSQQYGNAFPINYQYELSAAIYQILSYADSDYAEWLHNNGFQSDHGSKSFKLFAFSHLIVPNYGINKEDERLLLKCDTVTWFISFLPQKSTCKFIEGVFKEQVFQIGDQFSKVEFVVRDIEIMPPLEYKETMTFQTMSPVCITQRTENGNTQYLSPEAPNYSEALLKGLLARYEALNGEIYQGETFCKMNILSKIKPKLIKIKAGTRAQTFVRGYDFSFSLSLPEPLMQIAYEGGLGEKTSLGFGMIM</sequence>
<evidence type="ECO:0000259" key="7">
    <source>
        <dbReference type="Pfam" id="PF01881"/>
    </source>
</evidence>
<dbReference type="InterPro" id="IPR049435">
    <property type="entry name" value="Cas_Cas6_C"/>
</dbReference>
<dbReference type="EMBL" id="CP013195">
    <property type="protein sequence ID" value="ALO48311.1"/>
    <property type="molecule type" value="Genomic_DNA"/>
</dbReference>
<dbReference type="RefSeq" id="WP_025065788.1">
    <property type="nucleotide sequence ID" value="NZ_CP013195.1"/>
</dbReference>
<evidence type="ECO:0000256" key="6">
    <source>
        <dbReference type="PIRSR" id="PIRSR005054-50"/>
    </source>
</evidence>
<evidence type="ECO:0000256" key="3">
    <source>
        <dbReference type="ARBA" id="ARBA00023118"/>
    </source>
</evidence>
<gene>
    <name evidence="8" type="ORF">AS203_03780</name>
</gene>
<evidence type="ECO:0000256" key="1">
    <source>
        <dbReference type="ARBA" id="ARBA00005937"/>
    </source>
</evidence>
<dbReference type="GO" id="GO:0016788">
    <property type="term" value="F:hydrolase activity, acting on ester bonds"/>
    <property type="evidence" value="ECO:0007669"/>
    <property type="project" value="InterPro"/>
</dbReference>
<comment type="function">
    <text evidence="4">CRISPR (clustered regularly interspaced short palindromic repeat), is an adaptive immune system that provides protection against mobile genetic elements (viruses, transposable elements and conjugative plasmids). CRISPR clusters contain sequences complementary to antecedent mobile elements and target invading nucleic acids. CRISPR clusters are transcribed and processed into CRISPR RNA (crRNA).</text>
</comment>
<dbReference type="KEGG" id="peo:AS203_03780"/>
<dbReference type="Gene3D" id="3.30.70.1890">
    <property type="match status" value="1"/>
</dbReference>
<evidence type="ECO:0000256" key="2">
    <source>
        <dbReference type="ARBA" id="ARBA00022884"/>
    </source>
</evidence>
<dbReference type="Proteomes" id="UP000056252">
    <property type="component" value="Chromosome"/>
</dbReference>
<feature type="active site" description="Proton donor" evidence="6">
    <location>
        <position position="46"/>
    </location>
</feature>
<keyword evidence="2" id="KW-0694">RNA-binding</keyword>
<dbReference type="PANTHER" id="PTHR36984">
    <property type="entry name" value="CRISPR-ASSOCIATED ENDORIBONUCLEASE CAS6 1"/>
    <property type="match status" value="1"/>
</dbReference>
<keyword evidence="3" id="KW-0051">Antiviral defense</keyword>
<name>A0A0S2KJ33_9BACT</name>
<dbReference type="CDD" id="cd21140">
    <property type="entry name" value="Cas6_I-like"/>
    <property type="match status" value="1"/>
</dbReference>
<dbReference type="OrthoDB" id="9797488at2"/>
<dbReference type="STRING" id="76123.AS203_03780"/>
<dbReference type="eggNOG" id="COG1583">
    <property type="taxonomic scope" value="Bacteria"/>
</dbReference>
<protein>
    <recommendedName>
        <fullName evidence="4">CRISPR-associated endoribonuclease</fullName>
    </recommendedName>
</protein>
<dbReference type="InterPro" id="IPR045747">
    <property type="entry name" value="CRISPR-assoc_prot_Cas6_N_sf"/>
</dbReference>
<reference evidence="9" key="1">
    <citation type="submission" date="2015-11" db="EMBL/GenBank/DDBJ databases">
        <authorList>
            <person name="Holder M.E."/>
            <person name="Ajami N.J."/>
            <person name="Petrosino J.F."/>
        </authorList>
    </citation>
    <scope>NUCLEOTIDE SEQUENCE [LARGE SCALE GENOMIC DNA]</scope>
    <source>
        <strain evidence="9">F0113</strain>
    </source>
</reference>
<dbReference type="PIRSF" id="PIRSF005054">
    <property type="entry name" value="PF1131"/>
    <property type="match status" value="1"/>
</dbReference>
<comment type="similarity">
    <text evidence="1 4">Belongs to the CRISPR-associated protein Cas6/Cse3/CasE family.</text>
</comment>
<accession>A0A0S2KJ33</accession>
<dbReference type="NCBIfam" id="TIGR01877">
    <property type="entry name" value="cas_cas6"/>
    <property type="match status" value="1"/>
</dbReference>
<dbReference type="Gene3D" id="3.30.70.1900">
    <property type="match status" value="1"/>
</dbReference>
<evidence type="ECO:0000256" key="4">
    <source>
        <dbReference type="PIRNR" id="PIRNR005054"/>
    </source>
</evidence>
<dbReference type="Pfam" id="PF01881">
    <property type="entry name" value="Cas_Cas6_C"/>
    <property type="match status" value="1"/>
</dbReference>
<evidence type="ECO:0000256" key="5">
    <source>
        <dbReference type="PIRSR" id="PIRSR005054-1"/>
    </source>
</evidence>
<keyword evidence="9" id="KW-1185">Reference proteome</keyword>
<organism evidence="8 9">
    <name type="scientific">Hoylesella enoeca</name>
    <dbReference type="NCBI Taxonomy" id="76123"/>
    <lineage>
        <taxon>Bacteria</taxon>
        <taxon>Pseudomonadati</taxon>
        <taxon>Bacteroidota</taxon>
        <taxon>Bacteroidia</taxon>
        <taxon>Bacteroidales</taxon>
        <taxon>Prevotellaceae</taxon>
        <taxon>Hoylesella</taxon>
    </lineage>
</organism>
<evidence type="ECO:0000313" key="9">
    <source>
        <dbReference type="Proteomes" id="UP000056252"/>
    </source>
</evidence>
<feature type="active site" description="Proton acceptor" evidence="6">
    <location>
        <position position="31"/>
    </location>
</feature>